<evidence type="ECO:0000256" key="2">
    <source>
        <dbReference type="ARBA" id="ARBA00001933"/>
    </source>
</evidence>
<evidence type="ECO:0000256" key="8">
    <source>
        <dbReference type="ARBA" id="ARBA00023277"/>
    </source>
</evidence>
<organism evidence="10 11">
    <name type="scientific">Kibdelosporangium lantanae</name>
    <dbReference type="NCBI Taxonomy" id="1497396"/>
    <lineage>
        <taxon>Bacteria</taxon>
        <taxon>Bacillati</taxon>
        <taxon>Actinomycetota</taxon>
        <taxon>Actinomycetes</taxon>
        <taxon>Pseudonocardiales</taxon>
        <taxon>Pseudonocardiaceae</taxon>
        <taxon>Kibdelosporangium</taxon>
    </lineage>
</organism>
<comment type="caution">
    <text evidence="10">The sequence shown here is derived from an EMBL/GenBank/DDBJ whole genome shotgun (WGS) entry which is preliminary data.</text>
</comment>
<dbReference type="PROSITE" id="PS00102">
    <property type="entry name" value="PHOSPHORYLASE"/>
    <property type="match status" value="1"/>
</dbReference>
<evidence type="ECO:0000256" key="1">
    <source>
        <dbReference type="ARBA" id="ARBA00001275"/>
    </source>
</evidence>
<comment type="function">
    <text evidence="9">Phosphorylase is an important allosteric enzyme in carbohydrate metabolism. Enzymes from different sources differ in their regulatory mechanisms and in their natural substrates. However, all known phosphorylases share catalytic and structural properties.</text>
</comment>
<evidence type="ECO:0000256" key="6">
    <source>
        <dbReference type="ARBA" id="ARBA00022679"/>
    </source>
</evidence>
<gene>
    <name evidence="10" type="primary">glgP</name>
    <name evidence="10" type="ORF">ACFQ1S_47170</name>
</gene>
<protein>
    <recommendedName>
        <fullName evidence="4">glycogen phosphorylase</fullName>
        <ecNumber evidence="4">2.4.1.1</ecNumber>
    </recommendedName>
</protein>
<name>A0ABW3MSP5_9PSEU</name>
<dbReference type="Proteomes" id="UP001597045">
    <property type="component" value="Unassembled WGS sequence"/>
</dbReference>
<dbReference type="PANTHER" id="PTHR42655">
    <property type="entry name" value="GLYCOGEN PHOSPHORYLASE"/>
    <property type="match status" value="1"/>
</dbReference>
<keyword evidence="5" id="KW-0328">Glycosyltransferase</keyword>
<dbReference type="InterPro" id="IPR052182">
    <property type="entry name" value="Glycogen/Maltodextrin_Phosph"/>
</dbReference>
<dbReference type="NCBIfam" id="TIGR02094">
    <property type="entry name" value="more_P_ylases"/>
    <property type="match status" value="1"/>
</dbReference>
<evidence type="ECO:0000256" key="5">
    <source>
        <dbReference type="ARBA" id="ARBA00022676"/>
    </source>
</evidence>
<dbReference type="EMBL" id="JBHTIS010004611">
    <property type="protein sequence ID" value="MFD1052649.1"/>
    <property type="molecule type" value="Genomic_DNA"/>
</dbReference>
<feature type="non-terminal residue" evidence="10">
    <location>
        <position position="1"/>
    </location>
</feature>
<dbReference type="InterPro" id="IPR035090">
    <property type="entry name" value="Pyridoxal_P_attach_site"/>
</dbReference>
<dbReference type="EC" id="2.4.1.1" evidence="4"/>
<evidence type="ECO:0000313" key="10">
    <source>
        <dbReference type="EMBL" id="MFD1052649.1"/>
    </source>
</evidence>
<dbReference type="Gene3D" id="3.40.50.2000">
    <property type="entry name" value="Glycogen Phosphorylase B"/>
    <property type="match status" value="1"/>
</dbReference>
<comment type="catalytic activity">
    <reaction evidence="1">
        <text>[(1-&gt;4)-alpha-D-glucosyl](n) + phosphate = [(1-&gt;4)-alpha-D-glucosyl](n-1) + alpha-D-glucose 1-phosphate</text>
        <dbReference type="Rhea" id="RHEA:41732"/>
        <dbReference type="Rhea" id="RHEA-COMP:9584"/>
        <dbReference type="Rhea" id="RHEA-COMP:9586"/>
        <dbReference type="ChEBI" id="CHEBI:15444"/>
        <dbReference type="ChEBI" id="CHEBI:43474"/>
        <dbReference type="ChEBI" id="CHEBI:58601"/>
        <dbReference type="EC" id="2.4.1.1"/>
    </reaction>
</comment>
<comment type="similarity">
    <text evidence="3">Belongs to the glycogen phosphorylase family.</text>
</comment>
<dbReference type="PANTHER" id="PTHR42655:SF1">
    <property type="entry name" value="GLYCOGEN PHOSPHORYLASE"/>
    <property type="match status" value="1"/>
</dbReference>
<comment type="cofactor">
    <cofactor evidence="2">
        <name>pyridoxal 5'-phosphate</name>
        <dbReference type="ChEBI" id="CHEBI:597326"/>
    </cofactor>
</comment>
<keyword evidence="6" id="KW-0808">Transferase</keyword>
<proteinExistence type="inferred from homology"/>
<accession>A0ABW3MSP5</accession>
<sequence length="167" mass="18749">KSHPADDGGKALIQQIVRFADDPEVRHRIVFLPDYDMSMARYLYWGCDVWLNNPMRPLEACGTSGMKAALNGGLNLSIRDGWWDEMYDGRNGWAIPTADGVTDPVRRDDLEASALYDLITSQVAPTYYDRGDDGVPAKWMELVRHTLASLGPKVNSSSCRTRSPEWN</sequence>
<dbReference type="SUPFAM" id="SSF53756">
    <property type="entry name" value="UDP-Glycosyltransferase/glycogen phosphorylase"/>
    <property type="match status" value="1"/>
</dbReference>
<evidence type="ECO:0000256" key="9">
    <source>
        <dbReference type="ARBA" id="ARBA00025174"/>
    </source>
</evidence>
<reference evidence="11" key="1">
    <citation type="journal article" date="2019" name="Int. J. Syst. Evol. Microbiol.">
        <title>The Global Catalogue of Microorganisms (GCM) 10K type strain sequencing project: providing services to taxonomists for standard genome sequencing and annotation.</title>
        <authorList>
            <consortium name="The Broad Institute Genomics Platform"/>
            <consortium name="The Broad Institute Genome Sequencing Center for Infectious Disease"/>
            <person name="Wu L."/>
            <person name="Ma J."/>
        </authorList>
    </citation>
    <scope>NUCLEOTIDE SEQUENCE [LARGE SCALE GENOMIC DNA]</scope>
    <source>
        <strain evidence="11">JCM 31486</strain>
    </source>
</reference>
<dbReference type="InterPro" id="IPR011834">
    <property type="entry name" value="Agluc_phsphrylas"/>
</dbReference>
<evidence type="ECO:0000256" key="4">
    <source>
        <dbReference type="ARBA" id="ARBA00012591"/>
    </source>
</evidence>
<keyword evidence="8" id="KW-0119">Carbohydrate metabolism</keyword>
<feature type="non-terminal residue" evidence="10">
    <location>
        <position position="167"/>
    </location>
</feature>
<keyword evidence="7" id="KW-0663">Pyridoxal phosphate</keyword>
<evidence type="ECO:0000256" key="3">
    <source>
        <dbReference type="ARBA" id="ARBA00006047"/>
    </source>
</evidence>
<dbReference type="Pfam" id="PF00343">
    <property type="entry name" value="Phosphorylase"/>
    <property type="match status" value="1"/>
</dbReference>
<evidence type="ECO:0000256" key="7">
    <source>
        <dbReference type="ARBA" id="ARBA00022898"/>
    </source>
</evidence>
<evidence type="ECO:0000313" key="11">
    <source>
        <dbReference type="Proteomes" id="UP001597045"/>
    </source>
</evidence>
<keyword evidence="11" id="KW-1185">Reference proteome</keyword>
<dbReference type="InterPro" id="IPR000811">
    <property type="entry name" value="Glyco_trans_35"/>
</dbReference>